<evidence type="ECO:0000256" key="4">
    <source>
        <dbReference type="ARBA" id="ARBA00022840"/>
    </source>
</evidence>
<evidence type="ECO:0000256" key="6">
    <source>
        <dbReference type="ARBA" id="ARBA00023242"/>
    </source>
</evidence>
<evidence type="ECO:0000313" key="7">
    <source>
        <dbReference type="EMBL" id="KAF9517545.1"/>
    </source>
</evidence>
<keyword evidence="2" id="KW-0547">Nucleotide-binding</keyword>
<proteinExistence type="predicted"/>
<dbReference type="Proteomes" id="UP000886523">
    <property type="component" value="Unassembled WGS sequence"/>
</dbReference>
<dbReference type="Gene3D" id="3.40.50.300">
    <property type="entry name" value="P-loop containing nucleotide triphosphate hydrolases"/>
    <property type="match status" value="1"/>
</dbReference>
<dbReference type="PANTHER" id="PTHR46239:SF1">
    <property type="entry name" value="DNA REPAIR PROTEIN RAD51 HOMOLOG 3"/>
    <property type="match status" value="1"/>
</dbReference>
<dbReference type="SUPFAM" id="SSF52540">
    <property type="entry name" value="P-loop containing nucleoside triphosphate hydrolases"/>
    <property type="match status" value="1"/>
</dbReference>
<evidence type="ECO:0000256" key="3">
    <source>
        <dbReference type="ARBA" id="ARBA00022763"/>
    </source>
</evidence>
<evidence type="ECO:0000256" key="5">
    <source>
        <dbReference type="ARBA" id="ARBA00023204"/>
    </source>
</evidence>
<dbReference type="GO" id="GO:0005524">
    <property type="term" value="F:ATP binding"/>
    <property type="evidence" value="ECO:0007669"/>
    <property type="project" value="UniProtKB-KW"/>
</dbReference>
<protein>
    <recommendedName>
        <fullName evidence="9">DNA recombination and repair protein Rad51-like C-terminal domain-containing protein</fullName>
    </recommendedName>
</protein>
<gene>
    <name evidence="7" type="ORF">BS47DRAFT_1339400</name>
</gene>
<evidence type="ECO:0000256" key="2">
    <source>
        <dbReference type="ARBA" id="ARBA00022741"/>
    </source>
</evidence>
<organism evidence="7 8">
    <name type="scientific">Hydnum rufescens UP504</name>
    <dbReference type="NCBI Taxonomy" id="1448309"/>
    <lineage>
        <taxon>Eukaryota</taxon>
        <taxon>Fungi</taxon>
        <taxon>Dikarya</taxon>
        <taxon>Basidiomycota</taxon>
        <taxon>Agaricomycotina</taxon>
        <taxon>Agaricomycetes</taxon>
        <taxon>Cantharellales</taxon>
        <taxon>Hydnaceae</taxon>
        <taxon>Hydnum</taxon>
    </lineage>
</organism>
<comment type="subcellular location">
    <subcellularLocation>
        <location evidence="1">Nucleus</location>
    </subcellularLocation>
</comment>
<sequence length="323" mass="35095">MESRPLWTLPLPYTVLSALSTAGYETVEDIHSMAATPQTLADEISVPLSSIDSLFYTVNKDGDGHDLKTTSASALLSQEIKPLPVSIPVFGRESLPFSCAVDVSGPPGSGRSIFALQLIREALQLGQEVLILDNQGQLSRERIYRELYSGHRDHHIGTCVHYMRAVNLTEMLAAINTIPSYLERHTKISLLVISSLSVHIGPLPSKTKGQVMSVVKEALSRVCTHHSLAVVTTTSLATKFAGVDGEQSTFDHGAWAYLSPQLNSTFLPDSRSRRVVLSRHESKGTRHAELSTALLSNTSRSWPMPPTAQGIQIPQAPAVIEAP</sequence>
<keyword evidence="8" id="KW-1185">Reference proteome</keyword>
<dbReference type="GO" id="GO:0005657">
    <property type="term" value="C:replication fork"/>
    <property type="evidence" value="ECO:0007669"/>
    <property type="project" value="TreeGrafter"/>
</dbReference>
<dbReference type="InterPro" id="IPR052093">
    <property type="entry name" value="HR_Repair_Mediator"/>
</dbReference>
<comment type="caution">
    <text evidence="7">The sequence shown here is derived from an EMBL/GenBank/DDBJ whole genome shotgun (WGS) entry which is preliminary data.</text>
</comment>
<dbReference type="GO" id="GO:0033065">
    <property type="term" value="C:Rad51C-XRCC3 complex"/>
    <property type="evidence" value="ECO:0007669"/>
    <property type="project" value="TreeGrafter"/>
</dbReference>
<dbReference type="EMBL" id="MU128931">
    <property type="protein sequence ID" value="KAF9517545.1"/>
    <property type="molecule type" value="Genomic_DNA"/>
</dbReference>
<dbReference type="AlphaFoldDB" id="A0A9P6B5Z4"/>
<dbReference type="GO" id="GO:0008821">
    <property type="term" value="F:crossover junction DNA endonuclease activity"/>
    <property type="evidence" value="ECO:0007669"/>
    <property type="project" value="TreeGrafter"/>
</dbReference>
<dbReference type="PANTHER" id="PTHR46239">
    <property type="entry name" value="DNA REPAIR PROTEIN RAD51 HOMOLOG 3 RAD51C"/>
    <property type="match status" value="1"/>
</dbReference>
<dbReference type="GO" id="GO:0033063">
    <property type="term" value="C:Rad51B-Rad51C-Rad51D-XRCC2 complex"/>
    <property type="evidence" value="ECO:0007669"/>
    <property type="project" value="TreeGrafter"/>
</dbReference>
<dbReference type="OrthoDB" id="5957327at2759"/>
<keyword evidence="3" id="KW-0227">DNA damage</keyword>
<name>A0A9P6B5Z4_9AGAM</name>
<dbReference type="GO" id="GO:0000707">
    <property type="term" value="P:meiotic DNA recombinase assembly"/>
    <property type="evidence" value="ECO:0007669"/>
    <property type="project" value="TreeGrafter"/>
</dbReference>
<keyword evidence="6" id="KW-0539">Nucleus</keyword>
<evidence type="ECO:0008006" key="9">
    <source>
        <dbReference type="Google" id="ProtNLM"/>
    </source>
</evidence>
<reference evidence="7" key="1">
    <citation type="journal article" date="2020" name="Nat. Commun.">
        <title>Large-scale genome sequencing of mycorrhizal fungi provides insights into the early evolution of symbiotic traits.</title>
        <authorList>
            <person name="Miyauchi S."/>
            <person name="Kiss E."/>
            <person name="Kuo A."/>
            <person name="Drula E."/>
            <person name="Kohler A."/>
            <person name="Sanchez-Garcia M."/>
            <person name="Morin E."/>
            <person name="Andreopoulos B."/>
            <person name="Barry K.W."/>
            <person name="Bonito G."/>
            <person name="Buee M."/>
            <person name="Carver A."/>
            <person name="Chen C."/>
            <person name="Cichocki N."/>
            <person name="Clum A."/>
            <person name="Culley D."/>
            <person name="Crous P.W."/>
            <person name="Fauchery L."/>
            <person name="Girlanda M."/>
            <person name="Hayes R.D."/>
            <person name="Keri Z."/>
            <person name="LaButti K."/>
            <person name="Lipzen A."/>
            <person name="Lombard V."/>
            <person name="Magnuson J."/>
            <person name="Maillard F."/>
            <person name="Murat C."/>
            <person name="Nolan M."/>
            <person name="Ohm R.A."/>
            <person name="Pangilinan J."/>
            <person name="Pereira M.F."/>
            <person name="Perotto S."/>
            <person name="Peter M."/>
            <person name="Pfister S."/>
            <person name="Riley R."/>
            <person name="Sitrit Y."/>
            <person name="Stielow J.B."/>
            <person name="Szollosi G."/>
            <person name="Zifcakova L."/>
            <person name="Stursova M."/>
            <person name="Spatafora J.W."/>
            <person name="Tedersoo L."/>
            <person name="Vaario L.M."/>
            <person name="Yamada A."/>
            <person name="Yan M."/>
            <person name="Wang P."/>
            <person name="Xu J."/>
            <person name="Bruns T."/>
            <person name="Baldrian P."/>
            <person name="Vilgalys R."/>
            <person name="Dunand C."/>
            <person name="Henrissat B."/>
            <person name="Grigoriev I.V."/>
            <person name="Hibbett D."/>
            <person name="Nagy L.G."/>
            <person name="Martin F.M."/>
        </authorList>
    </citation>
    <scope>NUCLEOTIDE SEQUENCE</scope>
    <source>
        <strain evidence="7">UP504</strain>
    </source>
</reference>
<keyword evidence="5" id="KW-0234">DNA repair</keyword>
<dbReference type="GO" id="GO:0007131">
    <property type="term" value="P:reciprocal meiotic recombination"/>
    <property type="evidence" value="ECO:0007669"/>
    <property type="project" value="TreeGrafter"/>
</dbReference>
<evidence type="ECO:0000313" key="8">
    <source>
        <dbReference type="Proteomes" id="UP000886523"/>
    </source>
</evidence>
<keyword evidence="4" id="KW-0067">ATP-binding</keyword>
<dbReference type="GO" id="GO:0000400">
    <property type="term" value="F:four-way junction DNA binding"/>
    <property type="evidence" value="ECO:0007669"/>
    <property type="project" value="TreeGrafter"/>
</dbReference>
<dbReference type="InterPro" id="IPR027417">
    <property type="entry name" value="P-loop_NTPase"/>
</dbReference>
<evidence type="ECO:0000256" key="1">
    <source>
        <dbReference type="ARBA" id="ARBA00004123"/>
    </source>
</evidence>
<accession>A0A9P6B5Z4</accession>